<dbReference type="InterPro" id="IPR045600">
    <property type="entry name" value="RelA/SpoT_AH_RIS"/>
</dbReference>
<organism evidence="8 9">
    <name type="scientific">Acetoanaerobium noterae</name>
    <dbReference type="NCBI Taxonomy" id="745369"/>
    <lineage>
        <taxon>Bacteria</taxon>
        <taxon>Bacillati</taxon>
        <taxon>Bacillota</taxon>
        <taxon>Clostridia</taxon>
        <taxon>Peptostreptococcales</taxon>
        <taxon>Filifactoraceae</taxon>
        <taxon>Acetoanaerobium</taxon>
    </lineage>
</organism>
<dbReference type="UniPathway" id="UPA00908">
    <property type="reaction ID" value="UER00884"/>
</dbReference>
<dbReference type="SUPFAM" id="SSF81271">
    <property type="entry name" value="TGS-like"/>
    <property type="match status" value="1"/>
</dbReference>
<dbReference type="GO" id="GO:0016301">
    <property type="term" value="F:kinase activity"/>
    <property type="evidence" value="ECO:0007669"/>
    <property type="project" value="UniProtKB-KW"/>
</dbReference>
<dbReference type="PANTHER" id="PTHR21262:SF31">
    <property type="entry name" value="GTP PYROPHOSPHOKINASE"/>
    <property type="match status" value="1"/>
</dbReference>
<dbReference type="EC" id="2.7.6.5" evidence="2"/>
<dbReference type="InterPro" id="IPR002912">
    <property type="entry name" value="ACT_dom"/>
</dbReference>
<dbReference type="Pfam" id="PF04607">
    <property type="entry name" value="RelA_SpoT"/>
    <property type="match status" value="1"/>
</dbReference>
<feature type="domain" description="HD" evidence="6">
    <location>
        <begin position="69"/>
        <end position="168"/>
    </location>
</feature>
<dbReference type="InterPro" id="IPR012676">
    <property type="entry name" value="TGS-like"/>
</dbReference>
<evidence type="ECO:0000259" key="5">
    <source>
        <dbReference type="PROSITE" id="PS51671"/>
    </source>
</evidence>
<dbReference type="PROSITE" id="PS51671">
    <property type="entry name" value="ACT"/>
    <property type="match status" value="1"/>
</dbReference>
<evidence type="ECO:0000256" key="2">
    <source>
        <dbReference type="ARBA" id="ARBA00013251"/>
    </source>
</evidence>
<name>A0A1T5CKY5_9FIRM</name>
<dbReference type="FunFam" id="1.10.3210.10:FF:000001">
    <property type="entry name" value="GTP pyrophosphokinase RelA"/>
    <property type="match status" value="1"/>
</dbReference>
<dbReference type="CDD" id="cd00077">
    <property type="entry name" value="HDc"/>
    <property type="match status" value="1"/>
</dbReference>
<comment type="function">
    <text evidence="4">In eubacteria ppGpp (guanosine 3'-diphosphate 5'-diphosphate) is a mediator of the stringent response that coordinates a variety of cellular activities in response to changes in nutritional abundance.</text>
</comment>
<dbReference type="GO" id="GO:0015970">
    <property type="term" value="P:guanosine tetraphosphate biosynthetic process"/>
    <property type="evidence" value="ECO:0007669"/>
    <property type="project" value="UniProtKB-UniPathway"/>
</dbReference>
<keyword evidence="8" id="KW-0808">Transferase</keyword>
<dbReference type="CDD" id="cd04876">
    <property type="entry name" value="ACT_RelA-SpoT"/>
    <property type="match status" value="1"/>
</dbReference>
<dbReference type="InterPro" id="IPR004095">
    <property type="entry name" value="TGS"/>
</dbReference>
<dbReference type="Pfam" id="PF13328">
    <property type="entry name" value="HD_4"/>
    <property type="match status" value="1"/>
</dbReference>
<dbReference type="AlphaFoldDB" id="A0A1T5CKY5"/>
<dbReference type="PROSITE" id="PS51831">
    <property type="entry name" value="HD"/>
    <property type="match status" value="1"/>
</dbReference>
<dbReference type="PROSITE" id="PS51880">
    <property type="entry name" value="TGS"/>
    <property type="match status" value="1"/>
</dbReference>
<gene>
    <name evidence="8" type="ORF">SAMN02745120_2257</name>
</gene>
<dbReference type="InterPro" id="IPR003607">
    <property type="entry name" value="HD/PDEase_dom"/>
</dbReference>
<reference evidence="9" key="1">
    <citation type="submission" date="2017-02" db="EMBL/GenBank/DDBJ databases">
        <authorList>
            <person name="Varghese N."/>
            <person name="Submissions S."/>
        </authorList>
    </citation>
    <scope>NUCLEOTIDE SEQUENCE [LARGE SCALE GENOMIC DNA]</scope>
    <source>
        <strain evidence="9">ATCC 35199</strain>
    </source>
</reference>
<accession>A0A1T5CKY5</accession>
<dbReference type="CDD" id="cd05399">
    <property type="entry name" value="NT_Rel-Spo_like"/>
    <property type="match status" value="1"/>
</dbReference>
<evidence type="ECO:0000313" key="8">
    <source>
        <dbReference type="EMBL" id="SKB60148.1"/>
    </source>
</evidence>
<dbReference type="NCBIfam" id="TIGR00691">
    <property type="entry name" value="spoT_relA"/>
    <property type="match status" value="1"/>
</dbReference>
<dbReference type="InterPro" id="IPR043519">
    <property type="entry name" value="NT_sf"/>
</dbReference>
<dbReference type="GO" id="GO:0005886">
    <property type="term" value="C:plasma membrane"/>
    <property type="evidence" value="ECO:0007669"/>
    <property type="project" value="TreeGrafter"/>
</dbReference>
<dbReference type="EMBL" id="FUYN01000005">
    <property type="protein sequence ID" value="SKB60148.1"/>
    <property type="molecule type" value="Genomic_DNA"/>
</dbReference>
<dbReference type="InterPro" id="IPR007685">
    <property type="entry name" value="RelA_SpoT"/>
</dbReference>
<feature type="domain" description="TGS" evidence="7">
    <location>
        <begin position="411"/>
        <end position="472"/>
    </location>
</feature>
<dbReference type="Pfam" id="PF02824">
    <property type="entry name" value="TGS"/>
    <property type="match status" value="1"/>
</dbReference>
<dbReference type="InterPro" id="IPR004811">
    <property type="entry name" value="RelA/Spo_fam"/>
</dbReference>
<dbReference type="FunFam" id="3.10.20.30:FF:000002">
    <property type="entry name" value="GTP pyrophosphokinase (RelA/SpoT)"/>
    <property type="match status" value="1"/>
</dbReference>
<keyword evidence="8" id="KW-0418">Kinase</keyword>
<dbReference type="Gene3D" id="1.10.3210.10">
    <property type="entry name" value="Hypothetical protein af1432"/>
    <property type="match status" value="1"/>
</dbReference>
<evidence type="ECO:0000313" key="9">
    <source>
        <dbReference type="Proteomes" id="UP000243406"/>
    </source>
</evidence>
<comment type="pathway">
    <text evidence="1">Purine metabolism; ppGpp biosynthesis; ppGpp from GTP: step 1/2.</text>
</comment>
<dbReference type="Proteomes" id="UP000243406">
    <property type="component" value="Unassembled WGS sequence"/>
</dbReference>
<dbReference type="Gene3D" id="3.30.460.10">
    <property type="entry name" value="Beta Polymerase, domain 2"/>
    <property type="match status" value="1"/>
</dbReference>
<comment type="similarity">
    <text evidence="4">Belongs to the relA/spoT family.</text>
</comment>
<dbReference type="InterPro" id="IPR012675">
    <property type="entry name" value="Beta-grasp_dom_sf"/>
</dbReference>
<dbReference type="SUPFAM" id="SSF109604">
    <property type="entry name" value="HD-domain/PDEase-like"/>
    <property type="match status" value="1"/>
</dbReference>
<dbReference type="Pfam" id="PF13291">
    <property type="entry name" value="ACT_4"/>
    <property type="match status" value="1"/>
</dbReference>
<comment type="catalytic activity">
    <reaction evidence="3">
        <text>GTP + ATP = guanosine 3'-diphosphate 5'-triphosphate + AMP</text>
        <dbReference type="Rhea" id="RHEA:22088"/>
        <dbReference type="ChEBI" id="CHEBI:30616"/>
        <dbReference type="ChEBI" id="CHEBI:37565"/>
        <dbReference type="ChEBI" id="CHEBI:142410"/>
        <dbReference type="ChEBI" id="CHEBI:456215"/>
        <dbReference type="EC" id="2.7.6.5"/>
    </reaction>
</comment>
<evidence type="ECO:0000256" key="4">
    <source>
        <dbReference type="RuleBase" id="RU003847"/>
    </source>
</evidence>
<dbReference type="Gene3D" id="3.10.20.30">
    <property type="match status" value="1"/>
</dbReference>
<dbReference type="SMART" id="SM00471">
    <property type="entry name" value="HDc"/>
    <property type="match status" value="1"/>
</dbReference>
<sequence>MYLGDYDIIIIFNKAQFMTLMLVGDFMLENLLLMIEQYNPDADLDIVIKAYNYAYNAHEGQYRKSGEKYIIHPLEVAKILAELELDVFTIAAGLMHDVVEDTEVSFSDIERLFGTEVAELVDGVTKLGKIEYKSKEETQAENLRKMFMAMGKDIRVILIKLADRLHNMRTLKYMSEEKAKEKATETIEIYAPIAHRLGISRVKWEMEDIALRYLDPEGYYDLIEKVSKKRREREAYIQGVIDLLKNKLAEANIEGDIKGRAKHFYSIYRKMKYQSKSFEEIYDLMAVRILVDSLKDCYGVVGIVHTIWKPMPGRFKDYIAMPKPNMYQSLHTTVLGPDGEPLEIQIRTKEMHRTAEFGIAAHWKYKEGKIDPNESDMDKKLSWLRQMMEWQKDVSDPTEFMESLKIDLFVNQVFVFTPKGDVIELPAESTPLDFAYKVHSGVGNRCIGAKVDGRIVPLDYKLKNGNIVEVMTSSNSNGPSRDWLNIVKSSHAKNKIRQWFKKERREENIEKGKEILERETKRQGFPIGDFLKHKYLVQVAKLVTQGSEDDLYAALGYGGITLSQVMPRLKEKYEADNHKLKEEKIQERIQEKTIQKSAQKKKTGNQGVHVKGIDNILIRFAKCCNPLPGDDIVGYITKGRGVSIHRSDCPNTLNDDDASRGRLIDVEWDIDKNKNKNFEAEIQIKAIDRRGLFTDVSRILADEKITVNGINARTSKDGTAIMNVVLEVLSKEQLKSIMNQIRRVEGVIDIFRLFN</sequence>
<evidence type="ECO:0000259" key="7">
    <source>
        <dbReference type="PROSITE" id="PS51880"/>
    </source>
</evidence>
<dbReference type="SUPFAM" id="SSF55021">
    <property type="entry name" value="ACT-like"/>
    <property type="match status" value="1"/>
</dbReference>
<dbReference type="PANTHER" id="PTHR21262">
    <property type="entry name" value="GUANOSINE-3',5'-BIS DIPHOSPHATE 3'-PYROPHOSPHOHYDROLASE"/>
    <property type="match status" value="1"/>
</dbReference>
<feature type="domain" description="ACT" evidence="5">
    <location>
        <begin position="681"/>
        <end position="755"/>
    </location>
</feature>
<dbReference type="InterPro" id="IPR006674">
    <property type="entry name" value="HD_domain"/>
</dbReference>
<dbReference type="SMART" id="SM00954">
    <property type="entry name" value="RelA_SpoT"/>
    <property type="match status" value="1"/>
</dbReference>
<dbReference type="Pfam" id="PF19296">
    <property type="entry name" value="RelA_AH_RIS"/>
    <property type="match status" value="1"/>
</dbReference>
<dbReference type="SUPFAM" id="SSF81301">
    <property type="entry name" value="Nucleotidyltransferase"/>
    <property type="match status" value="1"/>
</dbReference>
<evidence type="ECO:0000256" key="1">
    <source>
        <dbReference type="ARBA" id="ARBA00004976"/>
    </source>
</evidence>
<proteinExistence type="inferred from homology"/>
<keyword evidence="9" id="KW-1185">Reference proteome</keyword>
<dbReference type="InterPro" id="IPR033655">
    <property type="entry name" value="TGS_RelA/SpoT"/>
</dbReference>
<evidence type="ECO:0000256" key="3">
    <source>
        <dbReference type="ARBA" id="ARBA00048244"/>
    </source>
</evidence>
<evidence type="ECO:0000259" key="6">
    <source>
        <dbReference type="PROSITE" id="PS51831"/>
    </source>
</evidence>
<dbReference type="GO" id="GO:0008728">
    <property type="term" value="F:GTP diphosphokinase activity"/>
    <property type="evidence" value="ECO:0007669"/>
    <property type="project" value="UniProtKB-EC"/>
</dbReference>
<dbReference type="Gene3D" id="3.30.70.260">
    <property type="match status" value="1"/>
</dbReference>
<protein>
    <recommendedName>
        <fullName evidence="2">GTP diphosphokinase</fullName>
        <ecNumber evidence="2">2.7.6.5</ecNumber>
    </recommendedName>
</protein>
<dbReference type="FunFam" id="3.30.460.10:FF:000001">
    <property type="entry name" value="GTP pyrophosphokinase RelA"/>
    <property type="match status" value="1"/>
</dbReference>
<dbReference type="InterPro" id="IPR045865">
    <property type="entry name" value="ACT-like_dom_sf"/>
</dbReference>
<dbReference type="CDD" id="cd01668">
    <property type="entry name" value="TGS_RSH"/>
    <property type="match status" value="1"/>
</dbReference>